<keyword evidence="5" id="KW-1185">Reference proteome</keyword>
<dbReference type="SUPFAM" id="SSF82199">
    <property type="entry name" value="SET domain"/>
    <property type="match status" value="1"/>
</dbReference>
<evidence type="ECO:0000256" key="3">
    <source>
        <dbReference type="ARBA" id="ARBA00022691"/>
    </source>
</evidence>
<evidence type="ECO:0000256" key="1">
    <source>
        <dbReference type="ARBA" id="ARBA00022603"/>
    </source>
</evidence>
<dbReference type="Gene3D" id="6.10.140.2220">
    <property type="match status" value="1"/>
</dbReference>
<keyword evidence="3" id="KW-0949">S-adenosyl-L-methionine</keyword>
<dbReference type="AlphaFoldDB" id="A0A0C9V1H9"/>
<dbReference type="HOGENOM" id="CLU_1131353_0_0_1"/>
<feature type="non-terminal residue" evidence="4">
    <location>
        <position position="1"/>
    </location>
</feature>
<gene>
    <name evidence="4" type="ORF">M422DRAFT_84937</name>
</gene>
<keyword evidence="2" id="KW-0808">Transferase</keyword>
<dbReference type="OrthoDB" id="438641at2759"/>
<evidence type="ECO:0000313" key="5">
    <source>
        <dbReference type="Proteomes" id="UP000054279"/>
    </source>
</evidence>
<reference evidence="4 5" key="1">
    <citation type="submission" date="2014-06" db="EMBL/GenBank/DDBJ databases">
        <title>Evolutionary Origins and Diversification of the Mycorrhizal Mutualists.</title>
        <authorList>
            <consortium name="DOE Joint Genome Institute"/>
            <consortium name="Mycorrhizal Genomics Consortium"/>
            <person name="Kohler A."/>
            <person name="Kuo A."/>
            <person name="Nagy L.G."/>
            <person name="Floudas D."/>
            <person name="Copeland A."/>
            <person name="Barry K.W."/>
            <person name="Cichocki N."/>
            <person name="Veneault-Fourrey C."/>
            <person name="LaButti K."/>
            <person name="Lindquist E.A."/>
            <person name="Lipzen A."/>
            <person name="Lundell T."/>
            <person name="Morin E."/>
            <person name="Murat C."/>
            <person name="Riley R."/>
            <person name="Ohm R."/>
            <person name="Sun H."/>
            <person name="Tunlid A."/>
            <person name="Henrissat B."/>
            <person name="Grigoriev I.V."/>
            <person name="Hibbett D.S."/>
            <person name="Martin F."/>
        </authorList>
    </citation>
    <scope>NUCLEOTIDE SEQUENCE [LARGE SCALE GENOMIC DNA]</scope>
    <source>
        <strain evidence="4 5">SS14</strain>
    </source>
</reference>
<proteinExistence type="predicted"/>
<accession>A0A0C9V1H9</accession>
<protein>
    <submittedName>
        <fullName evidence="4">Unplaced genomic scaffold SPHSTscaffold_113, whole genome shotgun sequence</fullName>
    </submittedName>
</protein>
<dbReference type="EMBL" id="KN837188">
    <property type="protein sequence ID" value="KIJ35527.1"/>
    <property type="molecule type" value="Genomic_DNA"/>
</dbReference>
<dbReference type="GO" id="GO:0042799">
    <property type="term" value="F:histone H4K20 methyltransferase activity"/>
    <property type="evidence" value="ECO:0007669"/>
    <property type="project" value="TreeGrafter"/>
</dbReference>
<organism evidence="4 5">
    <name type="scientific">Sphaerobolus stellatus (strain SS14)</name>
    <dbReference type="NCBI Taxonomy" id="990650"/>
    <lineage>
        <taxon>Eukaryota</taxon>
        <taxon>Fungi</taxon>
        <taxon>Dikarya</taxon>
        <taxon>Basidiomycota</taxon>
        <taxon>Agaricomycotina</taxon>
        <taxon>Agaricomycetes</taxon>
        <taxon>Phallomycetidae</taxon>
        <taxon>Geastrales</taxon>
        <taxon>Sphaerobolaceae</taxon>
        <taxon>Sphaerobolus</taxon>
    </lineage>
</organism>
<dbReference type="Proteomes" id="UP000054279">
    <property type="component" value="Unassembled WGS sequence"/>
</dbReference>
<evidence type="ECO:0000313" key="4">
    <source>
        <dbReference type="EMBL" id="KIJ35527.1"/>
    </source>
</evidence>
<name>A0A0C9V1H9_SPHS4</name>
<dbReference type="GO" id="GO:0032259">
    <property type="term" value="P:methylation"/>
    <property type="evidence" value="ECO:0007669"/>
    <property type="project" value="UniProtKB-KW"/>
</dbReference>
<dbReference type="PANTHER" id="PTHR46402:SF2">
    <property type="entry name" value="HISTONE-LYSINE N-TRIMETHYLTRANSFERASE SMYD5"/>
    <property type="match status" value="1"/>
</dbReference>
<dbReference type="Gene3D" id="2.170.270.10">
    <property type="entry name" value="SET domain"/>
    <property type="match status" value="1"/>
</dbReference>
<feature type="non-terminal residue" evidence="4">
    <location>
        <position position="246"/>
    </location>
</feature>
<dbReference type="InterPro" id="IPR046341">
    <property type="entry name" value="SET_dom_sf"/>
</dbReference>
<keyword evidence="1" id="KW-0489">Methyltransferase</keyword>
<evidence type="ECO:0000256" key="2">
    <source>
        <dbReference type="ARBA" id="ARBA00022679"/>
    </source>
</evidence>
<dbReference type="PANTHER" id="PTHR46402">
    <property type="entry name" value="SET AND MYND DOMAIN-CONTAINING PROTEIN 5"/>
    <property type="match status" value="1"/>
</dbReference>
<dbReference type="GO" id="GO:0045814">
    <property type="term" value="P:negative regulation of gene expression, epigenetic"/>
    <property type="evidence" value="ECO:0007669"/>
    <property type="project" value="TreeGrafter"/>
</dbReference>
<sequence length="246" mass="27379">ISPSDEELIAVARLLRAENPTLGITKFLALVLQKQPTWAVSEKRFRKVLQQHGLNSIKVAGEVDASADGKEDGKVYPTFRINEGLDVSKWTSKVEVKYFGRKKGKGLVAKEKIEKDQVLWKEDPWIIAPEWDIYNAQEASLACLHCTTPLADSRLVVSCPAQPCTGRFCNRLCLTKSAVVHPLLCRGQNPAVGPLVDLAKRSQWIGLHALAHQTSKLLLANEKGDAERGIQWRVVRGFAEMGMEDR</sequence>